<protein>
    <submittedName>
        <fullName evidence="1">Uncharacterized protein</fullName>
    </submittedName>
</protein>
<dbReference type="Proteomes" id="UP001157114">
    <property type="component" value="Unassembled WGS sequence"/>
</dbReference>
<name>A0ABQ6GI93_9BACL</name>
<dbReference type="RefSeq" id="WP_284241443.1">
    <property type="nucleotide sequence ID" value="NZ_BSSQ01000019.1"/>
</dbReference>
<organism evidence="1 2">
    <name type="scientific">Paenibacillus glycanilyticus</name>
    <dbReference type="NCBI Taxonomy" id="126569"/>
    <lineage>
        <taxon>Bacteria</taxon>
        <taxon>Bacillati</taxon>
        <taxon>Bacillota</taxon>
        <taxon>Bacilli</taxon>
        <taxon>Bacillales</taxon>
        <taxon>Paenibacillaceae</taxon>
        <taxon>Paenibacillus</taxon>
    </lineage>
</organism>
<evidence type="ECO:0000313" key="1">
    <source>
        <dbReference type="EMBL" id="GLX70669.1"/>
    </source>
</evidence>
<accession>A0ABQ6GI93</accession>
<keyword evidence="2" id="KW-1185">Reference proteome</keyword>
<proteinExistence type="predicted"/>
<gene>
    <name evidence="1" type="ORF">MU1_50150</name>
</gene>
<sequence>MTKQSLDFVKHTLEGLKQNTASVLEEGLIEDVMLMLDRKYPAHLLEDGSLDLSVEEDEAAVSNKTLLF</sequence>
<dbReference type="EMBL" id="BSSQ01000019">
    <property type="protein sequence ID" value="GLX70669.1"/>
    <property type="molecule type" value="Genomic_DNA"/>
</dbReference>
<evidence type="ECO:0000313" key="2">
    <source>
        <dbReference type="Proteomes" id="UP001157114"/>
    </source>
</evidence>
<comment type="caution">
    <text evidence="1">The sequence shown here is derived from an EMBL/GenBank/DDBJ whole genome shotgun (WGS) entry which is preliminary data.</text>
</comment>
<reference evidence="1 2" key="1">
    <citation type="submission" date="2023-03" db="EMBL/GenBank/DDBJ databases">
        <title>Draft genome sequence of the bacteria which degrade cell wall of Tricholomamatutake.</title>
        <authorList>
            <person name="Konishi Y."/>
            <person name="Fukuta Y."/>
            <person name="Shirasaka N."/>
        </authorList>
    </citation>
    <scope>NUCLEOTIDE SEQUENCE [LARGE SCALE GENOMIC DNA]</scope>
    <source>
        <strain evidence="2">mu1</strain>
    </source>
</reference>